<evidence type="ECO:0000313" key="2">
    <source>
        <dbReference type="Proteomes" id="UP000783213"/>
    </source>
</evidence>
<dbReference type="GeneID" id="62228400"/>
<accession>A0ABQ7IYD1</accession>
<organism evidence="1 2">
    <name type="scientific">Botrytis deweyae</name>
    <dbReference type="NCBI Taxonomy" id="2478750"/>
    <lineage>
        <taxon>Eukaryota</taxon>
        <taxon>Fungi</taxon>
        <taxon>Dikarya</taxon>
        <taxon>Ascomycota</taxon>
        <taxon>Pezizomycotina</taxon>
        <taxon>Leotiomycetes</taxon>
        <taxon>Helotiales</taxon>
        <taxon>Sclerotiniaceae</taxon>
        <taxon>Botrytis</taxon>
    </lineage>
</organism>
<protein>
    <submittedName>
        <fullName evidence="1">Uncharacterized protein</fullName>
    </submittedName>
</protein>
<reference evidence="1 2" key="1">
    <citation type="journal article" date="2020" name="Genome Biol. Evol.">
        <title>Comparative genomics of Sclerotiniaceae.</title>
        <authorList>
            <person name="Valero Jimenez C.A."/>
            <person name="Steentjes M."/>
            <person name="Scholten O.E."/>
            <person name="Van Kan J.A.L."/>
        </authorList>
    </citation>
    <scope>NUCLEOTIDE SEQUENCE [LARGE SCALE GENOMIC DNA]</scope>
    <source>
        <strain evidence="1 2">B1</strain>
    </source>
</reference>
<sequence>MCFIYTTRFSRGIIPNTIDVQQNYLSNTEGHEVFARRFVYCFSNIWFYRSRTFKRGNQLGVYRNDNHILPQFLNLNLRFLIITLLKLTTTAVSKPQGDLRDMPGFFQPISHISKPFSSRNIDIELKDNDR</sequence>
<dbReference type="Proteomes" id="UP000783213">
    <property type="component" value="Unassembled WGS sequence"/>
</dbReference>
<gene>
    <name evidence="1" type="ORF">EAE98_001626</name>
</gene>
<evidence type="ECO:0000313" key="1">
    <source>
        <dbReference type="EMBL" id="KAF7937312.1"/>
    </source>
</evidence>
<proteinExistence type="predicted"/>
<keyword evidence="2" id="KW-1185">Reference proteome</keyword>
<name>A0ABQ7IYD1_9HELO</name>
<comment type="caution">
    <text evidence="1">The sequence shown here is derived from an EMBL/GenBank/DDBJ whole genome shotgun (WGS) entry which is preliminary data.</text>
</comment>
<dbReference type="RefSeq" id="XP_038814230.1">
    <property type="nucleotide sequence ID" value="XM_038949245.1"/>
</dbReference>
<dbReference type="EMBL" id="RCSX01000003">
    <property type="protein sequence ID" value="KAF7937312.1"/>
    <property type="molecule type" value="Genomic_DNA"/>
</dbReference>